<dbReference type="NCBIfam" id="NF003483">
    <property type="entry name" value="PRK05159.1"/>
    <property type="match status" value="1"/>
</dbReference>
<evidence type="ECO:0000256" key="8">
    <source>
        <dbReference type="ARBA" id="ARBA00023146"/>
    </source>
</evidence>
<feature type="binding site" evidence="9">
    <location>
        <position position="358"/>
    </location>
    <ligand>
        <name>ATP</name>
        <dbReference type="ChEBI" id="CHEBI:30616"/>
    </ligand>
</feature>
<dbReference type="InterPro" id="IPR002312">
    <property type="entry name" value="Asp/Asn-tRNA-synth_IIb"/>
</dbReference>
<evidence type="ECO:0000256" key="6">
    <source>
        <dbReference type="ARBA" id="ARBA00022840"/>
    </source>
</evidence>
<keyword evidence="7 9" id="KW-0648">Protein biosynthesis</keyword>
<evidence type="ECO:0000259" key="10">
    <source>
        <dbReference type="PROSITE" id="PS50862"/>
    </source>
</evidence>
<feature type="region of interest" description="Aspartate" evidence="9">
    <location>
        <begin position="191"/>
        <end position="194"/>
    </location>
</feature>
<sequence length="435" mass="48860">MSRTYIKDASGQVGQSITIKGFVHTLRRQGGISFLIVRDVSGMLQCVVLKANETAFATAADLSHESVVAVTGKVKAEAQAPGGYELEVETIEVLSTADPELPIPVVAEKGGGDSNQNARFDHRWIDLRLPEKRNIFKVWTQLERGFRQYWLENNFIQVYTPAILGAPSESGAEVFTVKYFDREAYLAQSPQFYKQMALASGFDRVFMVGPVFRAEPSFTTRHMTEFTGWDFEMAYIDSHHDVMATEEQLLISGFKSLEANIDPEVLGSEFKVPNAPFPKLTMAEAKERLAKAGVPSEKAGDLSPQEEREISKIIEEETGSQFVWITDYPIDVRPFYHMRHADNPGLTKSFDLLFKGIEITTGAQREHRHDILLKQAQEKGMDLELLKFYTDFFKYGCPPHGGVGMGPNRIIMQLLGLPTVKESAFLPRDVKRINP</sequence>
<gene>
    <name evidence="9 11" type="primary">aspS</name>
    <name evidence="11" type="ORF">KC980_03760</name>
</gene>
<dbReference type="GO" id="GO:0006422">
    <property type="term" value="P:aspartyl-tRNA aminoacylation"/>
    <property type="evidence" value="ECO:0007669"/>
    <property type="project" value="UniProtKB-UniRule"/>
</dbReference>
<evidence type="ECO:0000256" key="4">
    <source>
        <dbReference type="ARBA" id="ARBA00022598"/>
    </source>
</evidence>
<name>A0A955EEF0_UNCKA</name>
<dbReference type="NCBIfam" id="TIGR00458">
    <property type="entry name" value="aspS_nondisc"/>
    <property type="match status" value="1"/>
</dbReference>
<dbReference type="GO" id="GO:0017101">
    <property type="term" value="C:aminoacyl-tRNA synthetase multienzyme complex"/>
    <property type="evidence" value="ECO:0007669"/>
    <property type="project" value="TreeGrafter"/>
</dbReference>
<evidence type="ECO:0000256" key="1">
    <source>
        <dbReference type="ARBA" id="ARBA00004496"/>
    </source>
</evidence>
<dbReference type="InterPro" id="IPR012340">
    <property type="entry name" value="NA-bd_OB-fold"/>
</dbReference>
<feature type="binding site" evidence="9">
    <location>
        <position position="169"/>
    </location>
    <ligand>
        <name>L-aspartate</name>
        <dbReference type="ChEBI" id="CHEBI:29991"/>
    </ligand>
</feature>
<dbReference type="GO" id="GO:0003723">
    <property type="term" value="F:RNA binding"/>
    <property type="evidence" value="ECO:0007669"/>
    <property type="project" value="TreeGrafter"/>
</dbReference>
<dbReference type="Proteomes" id="UP000740557">
    <property type="component" value="Unassembled WGS sequence"/>
</dbReference>
<dbReference type="AlphaFoldDB" id="A0A955EEF0"/>
<dbReference type="InterPro" id="IPR045864">
    <property type="entry name" value="aa-tRNA-synth_II/BPL/LPL"/>
</dbReference>
<dbReference type="SUPFAM" id="SSF50249">
    <property type="entry name" value="Nucleic acid-binding proteins"/>
    <property type="match status" value="1"/>
</dbReference>
<dbReference type="GO" id="GO:0005829">
    <property type="term" value="C:cytosol"/>
    <property type="evidence" value="ECO:0007669"/>
    <property type="project" value="TreeGrafter"/>
</dbReference>
<comment type="similarity">
    <text evidence="2 9">Belongs to the class-II aminoacyl-tRNA synthetase family. Type 2 subfamily.</text>
</comment>
<dbReference type="PANTHER" id="PTHR43450:SF1">
    <property type="entry name" value="ASPARTATE--TRNA LIGASE, CYTOPLASMIC"/>
    <property type="match status" value="1"/>
</dbReference>
<comment type="function">
    <text evidence="9">Aspartyl-tRNA synthetase with relaxed tRNA specificity since it is able to aspartylate not only its cognate tRNA(Asp) but also tRNA(Asn). Reaction proceeds in two steps: L-aspartate is first activated by ATP to form Asp-AMP and then transferred to the acceptor end of tRNA(Asp/Asn).</text>
</comment>
<accession>A0A955EEF0</accession>
<evidence type="ECO:0000256" key="5">
    <source>
        <dbReference type="ARBA" id="ARBA00022741"/>
    </source>
</evidence>
<feature type="binding site" evidence="9">
    <location>
        <position position="365"/>
    </location>
    <ligand>
        <name>L-aspartate</name>
        <dbReference type="ChEBI" id="CHEBI:29991"/>
    </ligand>
</feature>
<dbReference type="FunFam" id="3.30.930.10:FF:000038">
    <property type="entry name" value="Aspartate--tRNA ligase"/>
    <property type="match status" value="1"/>
</dbReference>
<protein>
    <recommendedName>
        <fullName evidence="9">Aspartate--tRNA(Asp/Asn) ligase</fullName>
        <ecNumber evidence="9">6.1.1.23</ecNumber>
    </recommendedName>
    <alternativeName>
        <fullName evidence="9">Aspartyl-tRNA synthetase</fullName>
        <shortName evidence="9">AspRS</shortName>
    </alternativeName>
    <alternativeName>
        <fullName evidence="9">Non-discriminating aspartyl-tRNA synthetase</fullName>
        <shortName evidence="9">ND-AspRS</shortName>
    </alternativeName>
</protein>
<dbReference type="Pfam" id="PF00152">
    <property type="entry name" value="tRNA-synt_2"/>
    <property type="match status" value="1"/>
</dbReference>
<organism evidence="11 12">
    <name type="scientific">candidate division WWE3 bacterium</name>
    <dbReference type="NCBI Taxonomy" id="2053526"/>
    <lineage>
        <taxon>Bacteria</taxon>
        <taxon>Katanobacteria</taxon>
    </lineage>
</organism>
<comment type="catalytic activity">
    <reaction evidence="9">
        <text>tRNA(Asx) + L-aspartate + ATP = L-aspartyl-tRNA(Asx) + AMP + diphosphate</text>
        <dbReference type="Rhea" id="RHEA:18349"/>
        <dbReference type="Rhea" id="RHEA-COMP:9710"/>
        <dbReference type="Rhea" id="RHEA-COMP:9711"/>
        <dbReference type="ChEBI" id="CHEBI:29991"/>
        <dbReference type="ChEBI" id="CHEBI:30616"/>
        <dbReference type="ChEBI" id="CHEBI:33019"/>
        <dbReference type="ChEBI" id="CHEBI:78442"/>
        <dbReference type="ChEBI" id="CHEBI:78516"/>
        <dbReference type="ChEBI" id="CHEBI:456215"/>
        <dbReference type="EC" id="6.1.1.23"/>
    </reaction>
</comment>
<dbReference type="EMBL" id="JAGQNX010000118">
    <property type="protein sequence ID" value="MCA9308604.1"/>
    <property type="molecule type" value="Genomic_DNA"/>
</dbReference>
<dbReference type="PANTHER" id="PTHR43450">
    <property type="entry name" value="ASPARTYL-TRNA SYNTHETASE"/>
    <property type="match status" value="1"/>
</dbReference>
<evidence type="ECO:0000256" key="3">
    <source>
        <dbReference type="ARBA" id="ARBA00022490"/>
    </source>
</evidence>
<dbReference type="HAMAP" id="MF_02075">
    <property type="entry name" value="Asp_tRNA_synth_type2"/>
    <property type="match status" value="1"/>
</dbReference>
<dbReference type="Gene3D" id="3.30.930.10">
    <property type="entry name" value="Bira Bifunctional Protein, Domain 2"/>
    <property type="match status" value="1"/>
</dbReference>
<keyword evidence="4 9" id="KW-0436">Ligase</keyword>
<comment type="subcellular location">
    <subcellularLocation>
        <location evidence="1 9">Cytoplasm</location>
    </subcellularLocation>
</comment>
<dbReference type="Pfam" id="PF01336">
    <property type="entry name" value="tRNA_anti-codon"/>
    <property type="match status" value="1"/>
</dbReference>
<dbReference type="InterPro" id="IPR004364">
    <property type="entry name" value="Aa-tRNA-synt_II"/>
</dbReference>
<dbReference type="EC" id="6.1.1.23" evidence="9"/>
<evidence type="ECO:0000313" key="12">
    <source>
        <dbReference type="Proteomes" id="UP000740557"/>
    </source>
</evidence>
<feature type="binding site" evidence="9">
    <location>
        <position position="361"/>
    </location>
    <ligand>
        <name>L-aspartate</name>
        <dbReference type="ChEBI" id="CHEBI:29991"/>
    </ligand>
</feature>
<dbReference type="GO" id="GO:0004815">
    <property type="term" value="F:aspartate-tRNA ligase activity"/>
    <property type="evidence" value="ECO:0007669"/>
    <property type="project" value="UniProtKB-UniRule"/>
</dbReference>
<dbReference type="PROSITE" id="PS50862">
    <property type="entry name" value="AA_TRNA_LIGASE_II"/>
    <property type="match status" value="1"/>
</dbReference>
<keyword evidence="6 9" id="KW-0067">ATP-binding</keyword>
<feature type="binding site" evidence="9">
    <location>
        <position position="213"/>
    </location>
    <ligand>
        <name>L-aspartate</name>
        <dbReference type="ChEBI" id="CHEBI:29991"/>
    </ligand>
</feature>
<evidence type="ECO:0000256" key="7">
    <source>
        <dbReference type="ARBA" id="ARBA00022917"/>
    </source>
</evidence>
<proteinExistence type="inferred from homology"/>
<dbReference type="InterPro" id="IPR004523">
    <property type="entry name" value="Asp-tRNA_synthase_2"/>
</dbReference>
<keyword evidence="8 9" id="KW-0030">Aminoacyl-tRNA synthetase</keyword>
<feature type="site" description="Important for tRNA non-discrimination" evidence="9">
    <location>
        <position position="81"/>
    </location>
</feature>
<evidence type="ECO:0000256" key="2">
    <source>
        <dbReference type="ARBA" id="ARBA00005312"/>
    </source>
</evidence>
<comment type="caution">
    <text evidence="9">Lacks conserved residue(s) required for the propagation of feature annotation.</text>
</comment>
<comment type="subunit">
    <text evidence="9">Homodimer.</text>
</comment>
<dbReference type="PRINTS" id="PR01042">
    <property type="entry name" value="TRNASYNTHASP"/>
</dbReference>
<evidence type="ECO:0000256" key="9">
    <source>
        <dbReference type="HAMAP-Rule" id="MF_02075"/>
    </source>
</evidence>
<feature type="binding site" evidence="9">
    <location>
        <begin position="406"/>
        <end position="409"/>
    </location>
    <ligand>
        <name>ATP</name>
        <dbReference type="ChEBI" id="CHEBI:30616"/>
    </ligand>
</feature>
<feature type="binding site" evidence="9">
    <location>
        <begin position="213"/>
        <end position="215"/>
    </location>
    <ligand>
        <name>ATP</name>
        <dbReference type="ChEBI" id="CHEBI:30616"/>
    </ligand>
</feature>
<reference evidence="11" key="2">
    <citation type="journal article" date="2021" name="Microbiome">
        <title>Successional dynamics and alternative stable states in a saline activated sludge microbial community over 9 years.</title>
        <authorList>
            <person name="Wang Y."/>
            <person name="Ye J."/>
            <person name="Ju F."/>
            <person name="Liu L."/>
            <person name="Boyd J.A."/>
            <person name="Deng Y."/>
            <person name="Parks D.H."/>
            <person name="Jiang X."/>
            <person name="Yin X."/>
            <person name="Woodcroft B.J."/>
            <person name="Tyson G.W."/>
            <person name="Hugenholtz P."/>
            <person name="Polz M.F."/>
            <person name="Zhang T."/>
        </authorList>
    </citation>
    <scope>NUCLEOTIDE SEQUENCE</scope>
    <source>
        <strain evidence="11">HKST-UBA79</strain>
    </source>
</reference>
<feature type="domain" description="Aminoacyl-transfer RNA synthetases class-II family profile" evidence="10">
    <location>
        <begin position="136"/>
        <end position="435"/>
    </location>
</feature>
<dbReference type="InterPro" id="IPR006195">
    <property type="entry name" value="aa-tRNA-synth_II"/>
</dbReference>
<comment type="caution">
    <text evidence="11">The sequence shown here is derived from an EMBL/GenBank/DDBJ whole genome shotgun (WGS) entry which is preliminary data.</text>
</comment>
<dbReference type="InterPro" id="IPR004365">
    <property type="entry name" value="NA-bd_OB_tRNA"/>
</dbReference>
<dbReference type="GO" id="GO:0050560">
    <property type="term" value="F:aspartate-tRNA(Asn) ligase activity"/>
    <property type="evidence" value="ECO:0007669"/>
    <property type="project" value="UniProtKB-EC"/>
</dbReference>
<dbReference type="SUPFAM" id="SSF55681">
    <property type="entry name" value="Class II aaRS and biotin synthetases"/>
    <property type="match status" value="1"/>
</dbReference>
<reference evidence="11" key="1">
    <citation type="submission" date="2020-04" db="EMBL/GenBank/DDBJ databases">
        <authorList>
            <person name="Zhang T."/>
        </authorList>
    </citation>
    <scope>NUCLEOTIDE SEQUENCE</scope>
    <source>
        <strain evidence="11">HKST-UBA79</strain>
    </source>
</reference>
<keyword evidence="3 9" id="KW-0963">Cytoplasm</keyword>
<dbReference type="GO" id="GO:0005524">
    <property type="term" value="F:ATP binding"/>
    <property type="evidence" value="ECO:0007669"/>
    <property type="project" value="UniProtKB-UniRule"/>
</dbReference>
<dbReference type="Gene3D" id="2.40.50.140">
    <property type="entry name" value="Nucleic acid-binding proteins"/>
    <property type="match status" value="1"/>
</dbReference>
<evidence type="ECO:0000313" key="11">
    <source>
        <dbReference type="EMBL" id="MCA9308604.1"/>
    </source>
</evidence>
<keyword evidence="5 9" id="KW-0547">Nucleotide-binding</keyword>